<dbReference type="Gene3D" id="3.20.20.150">
    <property type="entry name" value="Divalent-metal-dependent TIM barrel enzymes"/>
    <property type="match status" value="1"/>
</dbReference>
<accession>A0A644YT33</accession>
<dbReference type="InterPro" id="IPR036237">
    <property type="entry name" value="Xyl_isomerase-like_sf"/>
</dbReference>
<feature type="domain" description="Xylose isomerase-like TIM barrel" evidence="1">
    <location>
        <begin position="26"/>
        <end position="248"/>
    </location>
</feature>
<organism evidence="2">
    <name type="scientific">bioreactor metagenome</name>
    <dbReference type="NCBI Taxonomy" id="1076179"/>
    <lineage>
        <taxon>unclassified sequences</taxon>
        <taxon>metagenomes</taxon>
        <taxon>ecological metagenomes</taxon>
    </lineage>
</organism>
<gene>
    <name evidence="2" type="ORF">SDC9_78292</name>
</gene>
<comment type="caution">
    <text evidence="2">The sequence shown here is derived from an EMBL/GenBank/DDBJ whole genome shotgun (WGS) entry which is preliminary data.</text>
</comment>
<dbReference type="PANTHER" id="PTHR12110">
    <property type="entry name" value="HYDROXYPYRUVATE ISOMERASE"/>
    <property type="match status" value="1"/>
</dbReference>
<dbReference type="Pfam" id="PF01261">
    <property type="entry name" value="AP_endonuc_2"/>
    <property type="match status" value="1"/>
</dbReference>
<dbReference type="InterPro" id="IPR013022">
    <property type="entry name" value="Xyl_isomerase-like_TIM-brl"/>
</dbReference>
<dbReference type="InterPro" id="IPR050312">
    <property type="entry name" value="IolE/XylAMocC-like"/>
</dbReference>
<proteinExistence type="predicted"/>
<sequence>MKEMKIGIQLYTIREVLRQNFKDVCRDLVRLGCDAVEPAFYFGDMEPLELAAFFREIGLVVCGIHTSAAEAVDPESMAYRYAEALEAPHITFSRCDRNVTDYRLLLDETIRLCRLAGQAAAAHGILFTYHNHAGEFLPLPEGDCAFDRLMAACDPVEVSGELDVYWVKKAGGDPIAYLERYGARLPQLHMKDMSPDGDFTELGKGIIDLPGCVSAARKTACEWLIYEQDCCQGAPFDSAVTSLEYLRKINR</sequence>
<dbReference type="PANTHER" id="PTHR12110:SF41">
    <property type="entry name" value="INOSOSE DEHYDRATASE"/>
    <property type="match status" value="1"/>
</dbReference>
<name>A0A644YT33_9ZZZZ</name>
<evidence type="ECO:0000313" key="2">
    <source>
        <dbReference type="EMBL" id="MPM31735.1"/>
    </source>
</evidence>
<evidence type="ECO:0000259" key="1">
    <source>
        <dbReference type="Pfam" id="PF01261"/>
    </source>
</evidence>
<reference evidence="2" key="1">
    <citation type="submission" date="2019-08" db="EMBL/GenBank/DDBJ databases">
        <authorList>
            <person name="Kucharzyk K."/>
            <person name="Murdoch R.W."/>
            <person name="Higgins S."/>
            <person name="Loffler F."/>
        </authorList>
    </citation>
    <scope>NUCLEOTIDE SEQUENCE</scope>
</reference>
<dbReference type="EMBL" id="VSSQ01006159">
    <property type="protein sequence ID" value="MPM31735.1"/>
    <property type="molecule type" value="Genomic_DNA"/>
</dbReference>
<dbReference type="AlphaFoldDB" id="A0A644YT33"/>
<protein>
    <recommendedName>
        <fullName evidence="1">Xylose isomerase-like TIM barrel domain-containing protein</fullName>
    </recommendedName>
</protein>
<dbReference type="SUPFAM" id="SSF51658">
    <property type="entry name" value="Xylose isomerase-like"/>
    <property type="match status" value="1"/>
</dbReference>